<evidence type="ECO:0000256" key="3">
    <source>
        <dbReference type="ARBA" id="ARBA00022452"/>
    </source>
</evidence>
<keyword evidence="9 10" id="KW-0998">Cell outer membrane</keyword>
<evidence type="ECO:0000256" key="6">
    <source>
        <dbReference type="ARBA" id="ARBA00023004"/>
    </source>
</evidence>
<dbReference type="Pfam" id="PF07715">
    <property type="entry name" value="Plug"/>
    <property type="match status" value="1"/>
</dbReference>
<dbReference type="Pfam" id="PF13715">
    <property type="entry name" value="CarbopepD_reg_2"/>
    <property type="match status" value="1"/>
</dbReference>
<keyword evidence="3 10" id="KW-1134">Transmembrane beta strand</keyword>
<dbReference type="SMART" id="SM00965">
    <property type="entry name" value="STN"/>
    <property type="match status" value="1"/>
</dbReference>
<dbReference type="InterPro" id="IPR000531">
    <property type="entry name" value="Beta-barrel_TonB"/>
</dbReference>
<evidence type="ECO:0000256" key="10">
    <source>
        <dbReference type="PROSITE-ProRule" id="PRU01360"/>
    </source>
</evidence>
<dbReference type="EMBL" id="WDAX01000011">
    <property type="protein sequence ID" value="KAB6575064.1"/>
    <property type="molecule type" value="Genomic_DNA"/>
</dbReference>
<keyword evidence="4" id="KW-0410">Iron transport</keyword>
<evidence type="ECO:0000256" key="9">
    <source>
        <dbReference type="ARBA" id="ARBA00023237"/>
    </source>
</evidence>
<keyword evidence="8 10" id="KW-0472">Membrane</keyword>
<keyword evidence="5 10" id="KW-0812">Transmembrane</keyword>
<dbReference type="InterPro" id="IPR037066">
    <property type="entry name" value="Plug_dom_sf"/>
</dbReference>
<proteinExistence type="inferred from homology"/>
<reference evidence="12 13" key="1">
    <citation type="journal article" date="2019" name="Nat. Med.">
        <title>A library of human gut bacterial isolates paired with longitudinal multiomics data enables mechanistic microbiome research.</title>
        <authorList>
            <person name="Poyet M."/>
            <person name="Groussin M."/>
            <person name="Gibbons S.M."/>
            <person name="Avila-Pacheco J."/>
            <person name="Jiang X."/>
            <person name="Kearney S.M."/>
            <person name="Perrotta A.R."/>
            <person name="Berdy B."/>
            <person name="Zhao S."/>
            <person name="Lieberman T.D."/>
            <person name="Swanson P.K."/>
            <person name="Smith M."/>
            <person name="Roesemann S."/>
            <person name="Alexander J.E."/>
            <person name="Rich S.A."/>
            <person name="Livny J."/>
            <person name="Vlamakis H."/>
            <person name="Clish C."/>
            <person name="Bullock K."/>
            <person name="Deik A."/>
            <person name="Scott J."/>
            <person name="Pierce K.A."/>
            <person name="Xavier R.J."/>
            <person name="Alm E.J."/>
        </authorList>
    </citation>
    <scope>NUCLEOTIDE SEQUENCE [LARGE SCALE GENOMIC DNA]</scope>
    <source>
        <strain evidence="12 13">BIOML-A110</strain>
    </source>
</reference>
<dbReference type="AlphaFoldDB" id="A0A413RT15"/>
<keyword evidence="6" id="KW-0408">Iron</keyword>
<evidence type="ECO:0000256" key="2">
    <source>
        <dbReference type="ARBA" id="ARBA00022448"/>
    </source>
</evidence>
<organism evidence="12 13">
    <name type="scientific">Phocaeicola vulgatus</name>
    <name type="common">Bacteroides vulgatus</name>
    <dbReference type="NCBI Taxonomy" id="821"/>
    <lineage>
        <taxon>Bacteria</taxon>
        <taxon>Pseudomonadati</taxon>
        <taxon>Bacteroidota</taxon>
        <taxon>Bacteroidia</taxon>
        <taxon>Bacteroidales</taxon>
        <taxon>Bacteroidaceae</taxon>
        <taxon>Phocaeicola</taxon>
    </lineage>
</organism>
<keyword evidence="4" id="KW-0406">Ion transport</keyword>
<evidence type="ECO:0000256" key="8">
    <source>
        <dbReference type="ARBA" id="ARBA00023136"/>
    </source>
</evidence>
<dbReference type="Pfam" id="PF00593">
    <property type="entry name" value="TonB_dep_Rec_b-barrel"/>
    <property type="match status" value="1"/>
</dbReference>
<evidence type="ECO:0000256" key="11">
    <source>
        <dbReference type="RuleBase" id="RU003357"/>
    </source>
</evidence>
<keyword evidence="2 10" id="KW-0813">Transport</keyword>
<dbReference type="GO" id="GO:0009279">
    <property type="term" value="C:cell outer membrane"/>
    <property type="evidence" value="ECO:0007669"/>
    <property type="project" value="UniProtKB-SubCell"/>
</dbReference>
<dbReference type="Gene3D" id="2.170.130.10">
    <property type="entry name" value="TonB-dependent receptor, plug domain"/>
    <property type="match status" value="1"/>
</dbReference>
<dbReference type="InterPro" id="IPR036942">
    <property type="entry name" value="Beta-barrel_TonB_sf"/>
</dbReference>
<evidence type="ECO:0000313" key="12">
    <source>
        <dbReference type="EMBL" id="KAB6575064.1"/>
    </source>
</evidence>
<comment type="subcellular location">
    <subcellularLocation>
        <location evidence="1 10">Cell outer membrane</location>
        <topology evidence="1 10">Multi-pass membrane protein</topology>
    </subcellularLocation>
</comment>
<dbReference type="Pfam" id="PF07660">
    <property type="entry name" value="STN"/>
    <property type="match status" value="1"/>
</dbReference>
<dbReference type="InterPro" id="IPR023996">
    <property type="entry name" value="TonB-dep_OMP_SusC/RagA"/>
</dbReference>
<sequence>MKNILYQESIVEIKHLFRMMRNTLLALFVFAGTAFATESYSQTMKVTVVADNVSTGKVISEIEKQTDYLFVYNVNEVNLKRNVKVNAQNKSVAEVLNKVFEGTDIYYAMEGKNIMLMSKAKDGEAVQQANKVTGIVKDANGEPVIGANVMVKGQSIGTITDIDGRFVLDAPKDAVLQITYIGYVSQEVKVSGKREINVVLKEDSEMLDEVVVVGYGTMKKKDLTGAVSQIRPAELSNEAPKTVQDVLRGTAGLRIGFDGSAKGGGSMQVRGQRSVYSDGGHNDPLIILDGMIFYGELSEINPNDISQIDVLKDASSAAVYGAKAANGVIIVTTKKGRSEKPVINFSANIGFVTIGDSRKVYDSHGYLKYREDFYTTDTYGINAQTGNYEAYQTGNTPVGYYSRPTETNLNKYGITLEAWKAQSNQDGSMSTEEIWGRRLGLQASDITLNNFLLGKTFDWYDHSFHTGLNQDYNVSISGNNEKVNYYLSLGYLSNEGVARGNEYSAIRSNMKLNAQITSWLNVGANINFQNRTDGDIATNWESQILDNSPFTSPYNENGELVPHPMGENAYWKGYNFDYDRQYLDLDKGFTVLNSILTAKVTLPLGITYSFNVSPRLQYFHDRYYRSSEHPDWQAETDDRVNREQSKRFDWSLNNTITWEHIFAEKHHTILTLVQEAEERQSWADRIEARNILPSEALGFHGTANGDKNLSSFRSTDTRETACGYLARLFYSYNDTYMATFSFRRDGYSAFGTTNPYANFFSGALAWTFTNENFWNWKPLSSGKLRVSFGQNGNRSLADSYIALANLSLGKYTQGYINSASGALMDLKYLFVSRLANPNLQWEKTTSWNVGLDVGFFNNRINASMEYYVMPTTDMIMNQSLPDFTGFNSITTNLGRIENRGFELSINSRNIEKANFQWETGFTFSVNKNTIKKLYGEYETIVDALGNTIVKERDDVTNGWFIGHPVSAIWDYKVTGIWQKDEVKEAAKYSQRPGDPKVQNIYTDDDKVNADGSVTPVYNNKDKQFMGETTPPIHWSLRNSFTIFKDWVFSFNMYSYMGHKSLDTNYLNNDNNYSQITNCRNVYTKEYWTVDNPSNTYARLSAQGPTGISAPARVIDRSFIRLENISLAYNIPMKFLEKYKIQNAKIFTTVRNVATWSKEWEYGDPETGGLAPRTYSLGINLTF</sequence>
<gene>
    <name evidence="12" type="ORF">GAY76_06420</name>
</gene>
<keyword evidence="7 11" id="KW-0798">TonB box</keyword>
<comment type="similarity">
    <text evidence="10 11">Belongs to the TonB-dependent receptor family.</text>
</comment>
<dbReference type="Proteomes" id="UP000462922">
    <property type="component" value="Unassembled WGS sequence"/>
</dbReference>
<accession>A0A413RT15</accession>
<dbReference type="Gene3D" id="2.40.170.20">
    <property type="entry name" value="TonB-dependent receptor, beta-barrel domain"/>
    <property type="match status" value="1"/>
</dbReference>
<dbReference type="InterPro" id="IPR023997">
    <property type="entry name" value="TonB-dep_OMP_SusC/RagA_CS"/>
</dbReference>
<dbReference type="PROSITE" id="PS52016">
    <property type="entry name" value="TONB_DEPENDENT_REC_3"/>
    <property type="match status" value="1"/>
</dbReference>
<dbReference type="Gene3D" id="2.60.40.1120">
    <property type="entry name" value="Carboxypeptidase-like, regulatory domain"/>
    <property type="match status" value="1"/>
</dbReference>
<name>A0A413RT15_PHOVU</name>
<evidence type="ECO:0000256" key="5">
    <source>
        <dbReference type="ARBA" id="ARBA00022692"/>
    </source>
</evidence>
<dbReference type="RefSeq" id="WP_117849268.1">
    <property type="nucleotide sequence ID" value="NZ_CAXTBE010000017.1"/>
</dbReference>
<dbReference type="FunFam" id="2.60.40.1120:FF:000003">
    <property type="entry name" value="Outer membrane protein Omp121"/>
    <property type="match status" value="1"/>
</dbReference>
<dbReference type="InterPro" id="IPR008969">
    <property type="entry name" value="CarboxyPept-like_regulatory"/>
</dbReference>
<dbReference type="NCBIfam" id="TIGR04056">
    <property type="entry name" value="OMP_RagA_SusC"/>
    <property type="match status" value="1"/>
</dbReference>
<dbReference type="SUPFAM" id="SSF56935">
    <property type="entry name" value="Porins"/>
    <property type="match status" value="1"/>
</dbReference>
<dbReference type="InterPro" id="IPR011662">
    <property type="entry name" value="Secretin/TonB_short_N"/>
</dbReference>
<protein>
    <submittedName>
        <fullName evidence="12">SusC/RagA family TonB-linked outer membrane protein</fullName>
    </submittedName>
</protein>
<dbReference type="InterPro" id="IPR039426">
    <property type="entry name" value="TonB-dep_rcpt-like"/>
</dbReference>
<evidence type="ECO:0000256" key="7">
    <source>
        <dbReference type="ARBA" id="ARBA00023077"/>
    </source>
</evidence>
<evidence type="ECO:0000313" key="13">
    <source>
        <dbReference type="Proteomes" id="UP000462922"/>
    </source>
</evidence>
<dbReference type="InterPro" id="IPR012910">
    <property type="entry name" value="Plug_dom"/>
</dbReference>
<evidence type="ECO:0000256" key="4">
    <source>
        <dbReference type="ARBA" id="ARBA00022496"/>
    </source>
</evidence>
<dbReference type="NCBIfam" id="TIGR04057">
    <property type="entry name" value="SusC_RagA_signa"/>
    <property type="match status" value="1"/>
</dbReference>
<dbReference type="GO" id="GO:0006826">
    <property type="term" value="P:iron ion transport"/>
    <property type="evidence" value="ECO:0007669"/>
    <property type="project" value="UniProtKB-KW"/>
</dbReference>
<comment type="caution">
    <text evidence="12">The sequence shown here is derived from an EMBL/GenBank/DDBJ whole genome shotgun (WGS) entry which is preliminary data.</text>
</comment>
<dbReference type="SUPFAM" id="SSF49464">
    <property type="entry name" value="Carboxypeptidase regulatory domain-like"/>
    <property type="match status" value="1"/>
</dbReference>
<evidence type="ECO:0000256" key="1">
    <source>
        <dbReference type="ARBA" id="ARBA00004571"/>
    </source>
</evidence>